<name>A0A0D0DDP7_9AGAM</name>
<gene>
    <name evidence="1" type="ORF">PAXRUDRAFT_384291</name>
</gene>
<dbReference type="Proteomes" id="UP000054538">
    <property type="component" value="Unassembled WGS sequence"/>
</dbReference>
<accession>A0A0D0DDP7</accession>
<protein>
    <submittedName>
        <fullName evidence="1">Uncharacterized protein</fullName>
    </submittedName>
</protein>
<evidence type="ECO:0000313" key="2">
    <source>
        <dbReference type="Proteomes" id="UP000054538"/>
    </source>
</evidence>
<sequence>MDTTSQVVTVPRLTRGMARSVEIRLLDPPEPSVLKLCRGAVHSRCKFHFGQRSSQRVEERAAHTRGTFETWSDILTLLHASPI</sequence>
<proteinExistence type="predicted"/>
<keyword evidence="2" id="KW-1185">Reference proteome</keyword>
<dbReference type="EMBL" id="KN825042">
    <property type="protein sequence ID" value="KIK95427.1"/>
    <property type="molecule type" value="Genomic_DNA"/>
</dbReference>
<evidence type="ECO:0000313" key="1">
    <source>
        <dbReference type="EMBL" id="KIK95427.1"/>
    </source>
</evidence>
<dbReference type="InParanoid" id="A0A0D0DDP7"/>
<dbReference type="HOGENOM" id="CLU_2543247_0_0_1"/>
<dbReference type="AlphaFoldDB" id="A0A0D0DDP7"/>
<reference evidence="2" key="2">
    <citation type="submission" date="2015-01" db="EMBL/GenBank/DDBJ databases">
        <title>Evolutionary Origins and Diversification of the Mycorrhizal Mutualists.</title>
        <authorList>
            <consortium name="DOE Joint Genome Institute"/>
            <consortium name="Mycorrhizal Genomics Consortium"/>
            <person name="Kohler A."/>
            <person name="Kuo A."/>
            <person name="Nagy L.G."/>
            <person name="Floudas D."/>
            <person name="Copeland A."/>
            <person name="Barry K.W."/>
            <person name="Cichocki N."/>
            <person name="Veneault-Fourrey C."/>
            <person name="LaButti K."/>
            <person name="Lindquist E.A."/>
            <person name="Lipzen A."/>
            <person name="Lundell T."/>
            <person name="Morin E."/>
            <person name="Murat C."/>
            <person name="Riley R."/>
            <person name="Ohm R."/>
            <person name="Sun H."/>
            <person name="Tunlid A."/>
            <person name="Henrissat B."/>
            <person name="Grigoriev I.V."/>
            <person name="Hibbett D.S."/>
            <person name="Martin F."/>
        </authorList>
    </citation>
    <scope>NUCLEOTIDE SEQUENCE [LARGE SCALE GENOMIC DNA]</scope>
    <source>
        <strain evidence="2">Ve08.2h10</strain>
    </source>
</reference>
<organism evidence="1 2">
    <name type="scientific">Paxillus rubicundulus Ve08.2h10</name>
    <dbReference type="NCBI Taxonomy" id="930991"/>
    <lineage>
        <taxon>Eukaryota</taxon>
        <taxon>Fungi</taxon>
        <taxon>Dikarya</taxon>
        <taxon>Basidiomycota</taxon>
        <taxon>Agaricomycotina</taxon>
        <taxon>Agaricomycetes</taxon>
        <taxon>Agaricomycetidae</taxon>
        <taxon>Boletales</taxon>
        <taxon>Paxilineae</taxon>
        <taxon>Paxillaceae</taxon>
        <taxon>Paxillus</taxon>
    </lineage>
</organism>
<reference evidence="1 2" key="1">
    <citation type="submission" date="2014-04" db="EMBL/GenBank/DDBJ databases">
        <authorList>
            <consortium name="DOE Joint Genome Institute"/>
            <person name="Kuo A."/>
            <person name="Kohler A."/>
            <person name="Jargeat P."/>
            <person name="Nagy L.G."/>
            <person name="Floudas D."/>
            <person name="Copeland A."/>
            <person name="Barry K.W."/>
            <person name="Cichocki N."/>
            <person name="Veneault-Fourrey C."/>
            <person name="LaButti K."/>
            <person name="Lindquist E.A."/>
            <person name="Lipzen A."/>
            <person name="Lundell T."/>
            <person name="Morin E."/>
            <person name="Murat C."/>
            <person name="Sun H."/>
            <person name="Tunlid A."/>
            <person name="Henrissat B."/>
            <person name="Grigoriev I.V."/>
            <person name="Hibbett D.S."/>
            <person name="Martin F."/>
            <person name="Nordberg H.P."/>
            <person name="Cantor M.N."/>
            <person name="Hua S.X."/>
        </authorList>
    </citation>
    <scope>NUCLEOTIDE SEQUENCE [LARGE SCALE GENOMIC DNA]</scope>
    <source>
        <strain evidence="1 2">Ve08.2h10</strain>
    </source>
</reference>